<name>A0A177EAL9_9BACT</name>
<protein>
    <submittedName>
        <fullName evidence="5">ATPase</fullName>
    </submittedName>
</protein>
<feature type="region of interest" description="Disordered" evidence="1">
    <location>
        <begin position="442"/>
        <end position="467"/>
    </location>
</feature>
<gene>
    <name evidence="5" type="ORF">TH606_02500</name>
</gene>
<keyword evidence="6" id="KW-1185">Reference proteome</keyword>
<dbReference type="InterPro" id="IPR046833">
    <property type="entry name" value="ABC_N"/>
</dbReference>
<dbReference type="Proteomes" id="UP000076964">
    <property type="component" value="Unassembled WGS sequence"/>
</dbReference>
<dbReference type="Pfam" id="PF21117">
    <property type="entry name" value="MRB1590_C"/>
    <property type="match status" value="1"/>
</dbReference>
<dbReference type="InterPro" id="IPR019195">
    <property type="entry name" value="ABC_ATPase_put"/>
</dbReference>
<dbReference type="PANTHER" id="PTHR38149">
    <property type="entry name" value="ATPASE"/>
    <property type="match status" value="1"/>
</dbReference>
<evidence type="ECO:0000259" key="2">
    <source>
        <dbReference type="Pfam" id="PF09818"/>
    </source>
</evidence>
<dbReference type="InterPro" id="IPR027417">
    <property type="entry name" value="P-loop_NTPase"/>
</dbReference>
<evidence type="ECO:0000256" key="1">
    <source>
        <dbReference type="SAM" id="MobiDB-lite"/>
    </source>
</evidence>
<evidence type="ECO:0000313" key="6">
    <source>
        <dbReference type="Proteomes" id="UP000076964"/>
    </source>
</evidence>
<dbReference type="EMBL" id="LSFI01000008">
    <property type="protein sequence ID" value="OAG28242.1"/>
    <property type="molecule type" value="Genomic_DNA"/>
</dbReference>
<accession>A0A177EAL9</accession>
<evidence type="ECO:0000259" key="4">
    <source>
        <dbReference type="Pfam" id="PF21117"/>
    </source>
</evidence>
<dbReference type="InterPro" id="IPR046834">
    <property type="entry name" value="ABC_ATPase_C"/>
</dbReference>
<dbReference type="STRING" id="1795632.TH606_02500"/>
<organism evidence="5 6">
    <name type="scientific">Thermodesulfatator autotrophicus</name>
    <dbReference type="NCBI Taxonomy" id="1795632"/>
    <lineage>
        <taxon>Bacteria</taxon>
        <taxon>Pseudomonadati</taxon>
        <taxon>Thermodesulfobacteriota</taxon>
        <taxon>Thermodesulfobacteria</taxon>
        <taxon>Thermodesulfobacteriales</taxon>
        <taxon>Thermodesulfatatoraceae</taxon>
        <taxon>Thermodesulfatator</taxon>
    </lineage>
</organism>
<feature type="domain" description="ATPase of the ABC class C-terminal" evidence="2">
    <location>
        <begin position="169"/>
        <end position="446"/>
    </location>
</feature>
<comment type="caution">
    <text evidence="5">The sequence shown here is derived from an EMBL/GenBank/DDBJ whole genome shotgun (WGS) entry which is preliminary data.</text>
</comment>
<evidence type="ECO:0000259" key="3">
    <source>
        <dbReference type="Pfam" id="PF20446"/>
    </source>
</evidence>
<dbReference type="OrthoDB" id="9809999at2"/>
<feature type="domain" description="MRB1590-like C-terminal" evidence="4">
    <location>
        <begin position="465"/>
        <end position="560"/>
    </location>
</feature>
<dbReference type="SUPFAM" id="SSF52540">
    <property type="entry name" value="P-loop containing nucleoside triphosphate hydrolases"/>
    <property type="match status" value="1"/>
</dbReference>
<dbReference type="Pfam" id="PF09818">
    <property type="entry name" value="ABC_ATPase"/>
    <property type="match status" value="1"/>
</dbReference>
<dbReference type="InterPro" id="IPR049069">
    <property type="entry name" value="MRB1590-like_C"/>
</dbReference>
<sequence length="560" mass="61678">MDLKDLETKLKRIDGKGYGAYKELAGVYRFAEGELFIDKVQSDPFAPPSLLRLKISGDIAQIPSHFYSSFSRRIGLENYLAYQAARMAQNFSRKIGTGKGGIIKVHGPGQEILPRTALEVSQNGSLELRFFVGLPAAGRRILAKEARKILLDYLPKLAKALCYSHLDKTLLKAFVETNEDADLLRSKLKDLGLIGFVADGSILPRASGVDPRPASKAIPFKAPDSLAIEVELPNRGRIRGLGIRPGVTLIAGGGFHGKSTLLRALELGIYNHVPGDGRELVVTSPLAVKIRAEDGRKITGVDISPFINNLPLGIDTRSFTTDCASGSTSQAANIMEALELSADVLLIDEDTSATNFMIRDRRMQMLVSKEKEPITPFIDRVRELYENFGVSSIIVVGGCGDYLDVADTVIVMDNYLPQDATIRAREIIKNYPSNRLKEVQNPFKKPEPRRFAPQSFPKTPKKPPKAKARDNILWGKEIIDLSAVEQLVCVDQTRAMALALPLLAEKLKEGKNLVEGVSYIKTFIEEKGLKSLSPLPRGDLAFFRTIELATALNRLRSLKV</sequence>
<dbReference type="RefSeq" id="WP_068541121.1">
    <property type="nucleotide sequence ID" value="NZ_LSFI01000008.1"/>
</dbReference>
<feature type="domain" description="ATPase of the ABC class N-terminal" evidence="3">
    <location>
        <begin position="4"/>
        <end position="161"/>
    </location>
</feature>
<dbReference type="PANTHER" id="PTHR38149:SF1">
    <property type="entry name" value="ATPASE"/>
    <property type="match status" value="1"/>
</dbReference>
<dbReference type="Pfam" id="PF20446">
    <property type="entry name" value="ABC_N"/>
    <property type="match status" value="1"/>
</dbReference>
<proteinExistence type="predicted"/>
<dbReference type="AlphaFoldDB" id="A0A177EAL9"/>
<reference evidence="5 6" key="1">
    <citation type="submission" date="2016-02" db="EMBL/GenBank/DDBJ databases">
        <title>Draft genome sequence of Thermodesulfatator sp. S606.</title>
        <authorList>
            <person name="Lai Q."/>
            <person name="Cao J."/>
            <person name="Dupont S."/>
            <person name="Shao Z."/>
            <person name="Jebbar M."/>
            <person name="Alain K."/>
        </authorList>
    </citation>
    <scope>NUCLEOTIDE SEQUENCE [LARGE SCALE GENOMIC DNA]</scope>
    <source>
        <strain evidence="5 6">S606</strain>
    </source>
</reference>
<evidence type="ECO:0000313" key="5">
    <source>
        <dbReference type="EMBL" id="OAG28242.1"/>
    </source>
</evidence>